<gene>
    <name evidence="6" type="ORF">FH608_048335</name>
</gene>
<proteinExistence type="predicted"/>
<evidence type="ECO:0000256" key="2">
    <source>
        <dbReference type="ARBA" id="ARBA00022737"/>
    </source>
</evidence>
<sequence>MARRVRCFCPTMGKERPSRHRSTGPRIRYSTCPPAAASRSRREGSADAAPGLNRVSAAGTPEYQIAATRSRVTTVKIESAGPHPAVDTCGLVVWRPQVRRSGPAHLDRGVDQLFRMAMRSGLARSIFRVGWVLLITLSGQLVAVPGTAQAQESVGGAAPLAVGSAEVPRQMAGTVAGLPSLVPAVATRTSPASTSKEGDGRTTKGALPLERRAGDEPSVPQSGRRLPRGTQRAEQLDAGCCSPVVEERSPLDWTLADTLTPLLMVKADSANGMDFTFEVCDDGSMLKGCFSSQVQSDVHYWRVPAGKLKWGRQYFWQVTVKDRGTLAQTVSSVGNFTTGVRQPAVSSRLAARGPDGQEFDQVTGNYTTTMTDVQVAVAGPPLSVVRAYNTFDPRSNGMFGVGWSTRWDMKIVREDSALLVTQPDGRVLRFGANGDGTYQPPSGWYATLAELSSGGWRLMDKSATSYVFDVNGRLTKVTDSRGRGQDLSYDTSGKLTSVTAAGGRSLRFAWTGGHVTSVSTDPVDGKALTWTYAYDTDRLATVCTPSPEPACTRYEYGSGSNYRTVVLDSGPYGYWRLNEAAGTGTAADLGWGAGSANLSTATLGQPGALAGTVDASAAFKSAGMKLQPNAVGRLAGQASVEAWFKTTKPGTVFSAGLAGSADSALYIGTDGKLRAQFLARATEDDTRLFTPITTTGTVNDGEWHHAVLTADNGTDRLYLDGQLVGSLSSPRYIYWQEDARFASGPLNWRMPAGSDGNFALNGQLDEAALYDRALTQAEVQAHYAAARSDARNKLTTVTVPSGRVWVSNTYDPATDRIKIHTDQNGGTWQIGEPVVDLAKGTSTITVIDPNNAKLITVHDIWRGYRLVQQTDQVGEKTRYQYDTGGFLSQMVDANGNATRQSHDKRGNAISQTTCRRADQCQTSYASYYLNKNDRFDPRNDRRTSLRDSRSSSATDDTYATTWEYNSHGEQTKQTSPATTDFPDGRSVSIAYTDGTEAAVGGGTTPPGLIASQTDPRGNTWTYRYTAAGDLAEQRDPEGLQVELTYDALGRLREKSEVSQAHPDGVEFAFTYDELGRLATQTEPGVKNEVSGVTHTKRTTYAYDPDGNKLSETVTDLTGGDAERATVYAYDDHGHVETVTDPEGGVVRQSWNTLGSLATVTDAKGAVVEYGYSPRGELASKTLKGWTGSPVDPQPAQDVVLESFGYDAGGRLAAQSDAMGRKTTFTYFGDNLLAKKIADGVKLNGSTTARNVVVEEHTYDAAGHRTRLVTGGGKVTTDYVYDAAGLLTSQTFDPGDLDRKTVFTHDANGNTIKTARTGAGSSRTEVTEFTYNKTNLVTRTTVENGDTDLVSTVTYDDRGLAVASTDPRGNADGADKADYTTEMRYDALGRLVEATGPQVKVDKAGTADDAHPTARFGYDTLGAKTHETDAEGRTVTSTFDKAGRVTSRRAPSYTPPGGTAVTPTTAYAYDKAGQLISTTDPRGYTKTFDYDKLGRQVRVTDPAPEGQAAGTWVSEYDLAGETLATVDPTGARSEATYDDLGRQITATQIERKPATTSFTTTMEYDDAGRLLKQTAPGSKTTTYDVNAAGEVKAVTDPLTNQTTMAYDLAGRLTKTTDANGNATTAEYDLAGRKTTVKDLDAGGTVLRTYGYGYDEAGNQTSTTSPEGHVTKQTFDALSRPTSLIEPVSADTSITTTFGYDATGARTRLTDGRGNATWTTYNSLGLVETVTEPSTTTHPDAADRTWTQIYDQAGNQVATIQPGGVRIDRTFDHLGRLTKETGAGGGAATAERTFGYDLAGRPTTAGDLTVDFNDRGLPLKVSRGATQETAYGYDELGNPTQRTDAAGTSTFTWDKAGRLATATDPVTGRTLTYGYDPASRLKTITATSGQASTQTIGYDDLDRVTSQTLKNGSGTQLAKIAYGWDKDDNLTTKTTAGTAGAGTNTYTYDHANRLTSWTAPGGSTTAYEWDAAGNRTKAGDKTFTYDERNRLTSGDGTDYTYTPRGTLAASTKAGATTQYTFDAFGRLIADGDSLYSYDALDRLTSRVSGTAKQTFAYSGLGNDLAAIADSGGAVQATYARDAAGGLLGLKEGAGAAVAALSDLHGDLVATFTTSLQTSTAYDPFGAVTAQTGTKTGLGYQGEYTDPDTGKVNMHARWYQPGTGTFTSRDTATLTPHPSVQANRYAYANASPLTGTDRTGHATEAIVPGGSLREAGPGYNGCIMSGSICHETDSHARWWSDFVTAPGYDWLYGPGFSMDELARLNYEIMPNGRPVPEDIEQDFWEVSSEAREAFMTAYSPTLDRMQVLEAWMAAVVENGVSTVLAANSSDPCSWSGRTTPPPTPDSCFASPSHKALMNAAKKYQKYLKGAPEWGFSDWAAWQVDEDWGKLNKFKRDWVSHFKDVIKGAAAFFNIPAVVLGGIALIETGKKWESLEKLAERVRAIAPNTLIAGGKWLDTTLGALNISIRAAAKMFGYNPDALNAAEARLLLKSLADPIQSIFMAAKYVSDHRDTYVRANPGPVGPSTESRWVKTWGNIAQSYNPGYSSGGKGYGEWVMSNRVEVAQLLGCKTIFC</sequence>
<dbReference type="InterPro" id="IPR056823">
    <property type="entry name" value="TEN-like_YD-shell"/>
</dbReference>
<accession>A0A5C4V0S4</accession>
<dbReference type="InterPro" id="IPR022385">
    <property type="entry name" value="Rhs_assc_core"/>
</dbReference>
<dbReference type="NCBIfam" id="TIGR01643">
    <property type="entry name" value="YD_repeat_2x"/>
    <property type="match status" value="12"/>
</dbReference>
<name>A0A5C4V0S4_9ACTN</name>
<evidence type="ECO:0000259" key="5">
    <source>
        <dbReference type="SMART" id="SM00560"/>
    </source>
</evidence>
<evidence type="ECO:0000256" key="4">
    <source>
        <dbReference type="SAM" id="MobiDB-lite"/>
    </source>
</evidence>
<dbReference type="InterPro" id="IPR013320">
    <property type="entry name" value="ConA-like_dom_sf"/>
</dbReference>
<dbReference type="NCBIfam" id="TIGR03696">
    <property type="entry name" value="Rhs_assc_core"/>
    <property type="match status" value="1"/>
</dbReference>
<keyword evidence="2" id="KW-0677">Repeat</keyword>
<evidence type="ECO:0000313" key="6">
    <source>
        <dbReference type="EMBL" id="KAB8184304.1"/>
    </source>
</evidence>
<dbReference type="EMBL" id="VDLX02000033">
    <property type="protein sequence ID" value="KAB8184304.1"/>
    <property type="molecule type" value="Genomic_DNA"/>
</dbReference>
<dbReference type="Pfam" id="PF05593">
    <property type="entry name" value="RHS_repeat"/>
    <property type="match status" value="7"/>
</dbReference>
<dbReference type="Pfam" id="PF20148">
    <property type="entry name" value="DUF6531"/>
    <property type="match status" value="1"/>
</dbReference>
<keyword evidence="3" id="KW-1015">Disulfide bond</keyword>
<protein>
    <recommendedName>
        <fullName evidence="5">LamG-like jellyroll fold domain-containing protein</fullName>
    </recommendedName>
</protein>
<keyword evidence="7" id="KW-1185">Reference proteome</keyword>
<dbReference type="Pfam" id="PF25023">
    <property type="entry name" value="TEN_YD-shell"/>
    <property type="match status" value="1"/>
</dbReference>
<dbReference type="InterPro" id="IPR045351">
    <property type="entry name" value="DUF6531"/>
</dbReference>
<reference evidence="6 7" key="1">
    <citation type="submission" date="2019-10" db="EMBL/GenBank/DDBJ databases">
        <title>Nonomuraea sp. nov., isolated from Phyllanthus amarus.</title>
        <authorList>
            <person name="Klykleung N."/>
            <person name="Tanasupawat S."/>
        </authorList>
    </citation>
    <scope>NUCLEOTIDE SEQUENCE [LARGE SCALE GENOMIC DNA]</scope>
    <source>
        <strain evidence="6 7">PA1-10</strain>
    </source>
</reference>
<dbReference type="InterPro" id="IPR006530">
    <property type="entry name" value="YD"/>
</dbReference>
<dbReference type="SUPFAM" id="SSF49899">
    <property type="entry name" value="Concanavalin A-like lectins/glucanases"/>
    <property type="match status" value="1"/>
</dbReference>
<dbReference type="InterPro" id="IPR001791">
    <property type="entry name" value="Laminin_G"/>
</dbReference>
<feature type="region of interest" description="Disordered" evidence="4">
    <location>
        <begin position="12"/>
        <end position="54"/>
    </location>
</feature>
<feature type="compositionally biased region" description="Polar residues" evidence="4">
    <location>
        <begin position="962"/>
        <end position="978"/>
    </location>
</feature>
<feature type="compositionally biased region" description="Low complexity" evidence="4">
    <location>
        <begin position="950"/>
        <end position="961"/>
    </location>
</feature>
<dbReference type="OrthoDB" id="4981820at2"/>
<evidence type="ECO:0000313" key="7">
    <source>
        <dbReference type="Proteomes" id="UP000312512"/>
    </source>
</evidence>
<dbReference type="InterPro" id="IPR006558">
    <property type="entry name" value="LamG-like"/>
</dbReference>
<organism evidence="6 7">
    <name type="scientific">Nonomuraea phyllanthi</name>
    <dbReference type="NCBI Taxonomy" id="2219224"/>
    <lineage>
        <taxon>Bacteria</taxon>
        <taxon>Bacillati</taxon>
        <taxon>Actinomycetota</taxon>
        <taxon>Actinomycetes</taxon>
        <taxon>Streptosporangiales</taxon>
        <taxon>Streptosporangiaceae</taxon>
        <taxon>Nonomuraea</taxon>
    </lineage>
</organism>
<keyword evidence="1" id="KW-0732">Signal</keyword>
<feature type="region of interest" description="Disordered" evidence="4">
    <location>
        <begin position="186"/>
        <end position="233"/>
    </location>
</feature>
<feature type="region of interest" description="Disordered" evidence="4">
    <location>
        <begin position="996"/>
        <end position="1015"/>
    </location>
</feature>
<feature type="domain" description="LamG-like jellyroll fold" evidence="5">
    <location>
        <begin position="636"/>
        <end position="777"/>
    </location>
</feature>
<dbReference type="PANTHER" id="PTHR32305:SF15">
    <property type="entry name" value="PROTEIN RHSA-RELATED"/>
    <property type="match status" value="1"/>
</dbReference>
<feature type="region of interest" description="Disordered" evidence="4">
    <location>
        <begin position="931"/>
        <end position="984"/>
    </location>
</feature>
<dbReference type="CDD" id="cd00110">
    <property type="entry name" value="LamG"/>
    <property type="match status" value="1"/>
</dbReference>
<feature type="compositionally biased region" description="Basic and acidic residues" evidence="4">
    <location>
        <begin position="931"/>
        <end position="949"/>
    </location>
</feature>
<dbReference type="InterPro" id="IPR050708">
    <property type="entry name" value="T6SS_VgrG/RHS"/>
</dbReference>
<evidence type="ECO:0000256" key="1">
    <source>
        <dbReference type="ARBA" id="ARBA00022729"/>
    </source>
</evidence>
<dbReference type="Gene3D" id="2.60.120.200">
    <property type="match status" value="1"/>
</dbReference>
<dbReference type="Pfam" id="PF13385">
    <property type="entry name" value="Laminin_G_3"/>
    <property type="match status" value="1"/>
</dbReference>
<dbReference type="SMART" id="SM00560">
    <property type="entry name" value="LamGL"/>
    <property type="match status" value="1"/>
</dbReference>
<comment type="caution">
    <text evidence="6">The sequence shown here is derived from an EMBL/GenBank/DDBJ whole genome shotgun (WGS) entry which is preliminary data.</text>
</comment>
<dbReference type="InterPro" id="IPR031325">
    <property type="entry name" value="RHS_repeat"/>
</dbReference>
<dbReference type="Proteomes" id="UP000312512">
    <property type="component" value="Unassembled WGS sequence"/>
</dbReference>
<evidence type="ECO:0000256" key="3">
    <source>
        <dbReference type="ARBA" id="ARBA00023157"/>
    </source>
</evidence>
<dbReference type="PANTHER" id="PTHR32305">
    <property type="match status" value="1"/>
</dbReference>
<dbReference type="Gene3D" id="2.180.10.10">
    <property type="entry name" value="RHS repeat-associated core"/>
    <property type="match status" value="5"/>
</dbReference>